<dbReference type="HOGENOM" id="CLU_1097217_0_0_7"/>
<dbReference type="RefSeq" id="WP_012175463.1">
    <property type="nucleotide sequence ID" value="NC_009943.1"/>
</dbReference>
<evidence type="ECO:0000313" key="1">
    <source>
        <dbReference type="EMBL" id="ABW67851.1"/>
    </source>
</evidence>
<organism evidence="1 2">
    <name type="scientific">Desulfosudis oleivorans (strain DSM 6200 / JCM 39069 / Hxd3)</name>
    <name type="common">Desulfococcus oleovorans</name>
    <dbReference type="NCBI Taxonomy" id="96561"/>
    <lineage>
        <taxon>Bacteria</taxon>
        <taxon>Pseudomonadati</taxon>
        <taxon>Thermodesulfobacteriota</taxon>
        <taxon>Desulfobacteria</taxon>
        <taxon>Desulfobacterales</taxon>
        <taxon>Desulfosudaceae</taxon>
        <taxon>Desulfosudis</taxon>
    </lineage>
</organism>
<reference evidence="1 2" key="1">
    <citation type="submission" date="2007-10" db="EMBL/GenBank/DDBJ databases">
        <title>Complete sequence of Desulfococcus oleovorans Hxd3.</title>
        <authorList>
            <consortium name="US DOE Joint Genome Institute"/>
            <person name="Copeland A."/>
            <person name="Lucas S."/>
            <person name="Lapidus A."/>
            <person name="Barry K."/>
            <person name="Glavina del Rio T."/>
            <person name="Dalin E."/>
            <person name="Tice H."/>
            <person name="Pitluck S."/>
            <person name="Kiss H."/>
            <person name="Brettin T."/>
            <person name="Bruce D."/>
            <person name="Detter J.C."/>
            <person name="Han C."/>
            <person name="Schmutz J."/>
            <person name="Larimer F."/>
            <person name="Land M."/>
            <person name="Hauser L."/>
            <person name="Kyrpides N."/>
            <person name="Kim E."/>
            <person name="Wawrik B."/>
            <person name="Richardson P."/>
        </authorList>
    </citation>
    <scope>NUCLEOTIDE SEQUENCE [LARGE SCALE GENOMIC DNA]</scope>
    <source>
        <strain evidence="2">DSM 6200 / JCM 39069 / Hxd3</strain>
    </source>
</reference>
<dbReference type="KEGG" id="dol:Dole_2047"/>
<dbReference type="STRING" id="96561.Dole_2047"/>
<protein>
    <submittedName>
        <fullName evidence="1">Uncharacterized protein</fullName>
    </submittedName>
</protein>
<sequence>MIFIRRGICYLSCFIILGHGLNGCNSSSQNKFDQVQELYEKPQLVKSNKNNFLFSENFIIMNDLKVLLPVGYSLYKPVSRNNDCNNSISNIWYTEIISPEKKIIICEYNKDIVKNYKSHLAQRLNFGGTSEFEEFHLKFGSDFELFNTIFNLTPRDLQNSNSKDKLKVYEIFLQEKEAYIIPYNINELLTTYIRSFVFTLRRMNGPFTQAFIFDLNGTFKGKLTVKGENAENYEYHYWEETLYKLLMGIQVKS</sequence>
<accession>A8ZTR8</accession>
<gene>
    <name evidence="1" type="ordered locus">Dole_2047</name>
</gene>
<evidence type="ECO:0000313" key="2">
    <source>
        <dbReference type="Proteomes" id="UP000008561"/>
    </source>
</evidence>
<proteinExistence type="predicted"/>
<dbReference type="EMBL" id="CP000859">
    <property type="protein sequence ID" value="ABW67851.1"/>
    <property type="molecule type" value="Genomic_DNA"/>
</dbReference>
<keyword evidence="2" id="KW-1185">Reference proteome</keyword>
<dbReference type="Proteomes" id="UP000008561">
    <property type="component" value="Chromosome"/>
</dbReference>
<dbReference type="AlphaFoldDB" id="A8ZTR8"/>
<name>A8ZTR8_DESOH</name>